<evidence type="ECO:0000256" key="2">
    <source>
        <dbReference type="ARBA" id="ARBA00022475"/>
    </source>
</evidence>
<evidence type="ECO:0000256" key="4">
    <source>
        <dbReference type="ARBA" id="ARBA00022989"/>
    </source>
</evidence>
<protein>
    <submittedName>
        <fullName evidence="6">Uncharacterized protein</fullName>
    </submittedName>
</protein>
<evidence type="ECO:0000256" key="3">
    <source>
        <dbReference type="ARBA" id="ARBA00022692"/>
    </source>
</evidence>
<dbReference type="RefSeq" id="WP_077996230.1">
    <property type="nucleotide sequence ID" value="NZ_CP019794.1"/>
</dbReference>
<evidence type="ECO:0000256" key="1">
    <source>
        <dbReference type="ARBA" id="ARBA00004651"/>
    </source>
</evidence>
<gene>
    <name evidence="6" type="ORF">B7C51_10215</name>
</gene>
<keyword evidence="3" id="KW-0812">Transmembrane</keyword>
<organism evidence="6 7">
    <name type="scientific">Paenibacillus larvae subsp. pulvifaciens</name>
    <dbReference type="NCBI Taxonomy" id="1477"/>
    <lineage>
        <taxon>Bacteria</taxon>
        <taxon>Bacillati</taxon>
        <taxon>Bacillota</taxon>
        <taxon>Bacilli</taxon>
        <taxon>Bacillales</taxon>
        <taxon>Paenibacillaceae</taxon>
        <taxon>Paenibacillus</taxon>
    </lineage>
</organism>
<dbReference type="GO" id="GO:0005886">
    <property type="term" value="C:plasma membrane"/>
    <property type="evidence" value="ECO:0007669"/>
    <property type="project" value="UniProtKB-SubCell"/>
</dbReference>
<keyword evidence="4" id="KW-1133">Transmembrane helix</keyword>
<keyword evidence="2" id="KW-1003">Cell membrane</keyword>
<dbReference type="GO" id="GO:0006865">
    <property type="term" value="P:amino acid transport"/>
    <property type="evidence" value="ECO:0007669"/>
    <property type="project" value="InterPro"/>
</dbReference>
<dbReference type="GeneID" id="99574396"/>
<dbReference type="EMBL" id="CP020557">
    <property type="protein sequence ID" value="ARF68123.1"/>
    <property type="molecule type" value="Genomic_DNA"/>
</dbReference>
<comment type="subcellular location">
    <subcellularLocation>
        <location evidence="1">Cell membrane</location>
        <topology evidence="1">Multi-pass membrane protein</topology>
    </subcellularLocation>
</comment>
<name>A0A1U9YMR2_9BACL</name>
<dbReference type="InterPro" id="IPR001123">
    <property type="entry name" value="LeuE-type"/>
</dbReference>
<keyword evidence="5" id="KW-0472">Membrane</keyword>
<dbReference type="Proteomes" id="UP000192727">
    <property type="component" value="Chromosome"/>
</dbReference>
<sequence>MAACFNIMKLTGAAYLLWLGWQGIRSKASERFKMKRMSSKK</sequence>
<accession>A0A1U9YMR2</accession>
<dbReference type="Pfam" id="PF01810">
    <property type="entry name" value="LysE"/>
    <property type="match status" value="1"/>
</dbReference>
<evidence type="ECO:0000313" key="7">
    <source>
        <dbReference type="Proteomes" id="UP000192727"/>
    </source>
</evidence>
<evidence type="ECO:0000256" key="5">
    <source>
        <dbReference type="ARBA" id="ARBA00023136"/>
    </source>
</evidence>
<evidence type="ECO:0000313" key="6">
    <source>
        <dbReference type="EMBL" id="ARF68123.1"/>
    </source>
</evidence>
<reference evidence="6 7" key="1">
    <citation type="submission" date="2017-03" db="EMBL/GenBank/DDBJ databases">
        <title>Paenibacillus larvae genome sequencing.</title>
        <authorList>
            <person name="Dingman D.W."/>
        </authorList>
    </citation>
    <scope>NUCLEOTIDE SEQUENCE [LARGE SCALE GENOMIC DNA]</scope>
    <source>
        <strain evidence="6 7">SAG 10367</strain>
    </source>
</reference>
<proteinExistence type="predicted"/>
<dbReference type="AlphaFoldDB" id="A0A1U9YMR2"/>